<organism evidence="1 2">
    <name type="scientific">Candidatus Beckwithbacteria bacterium GW2011_GWB1_47_15</name>
    <dbReference type="NCBI Taxonomy" id="1618371"/>
    <lineage>
        <taxon>Bacteria</taxon>
        <taxon>Candidatus Beckwithiibacteriota</taxon>
    </lineage>
</organism>
<dbReference type="Proteomes" id="UP000033860">
    <property type="component" value="Unassembled WGS sequence"/>
</dbReference>
<evidence type="ECO:0000313" key="2">
    <source>
        <dbReference type="Proteomes" id="UP000033860"/>
    </source>
</evidence>
<name>A0A0G1RUL8_9BACT</name>
<dbReference type="AlphaFoldDB" id="A0A0G1RUL8"/>
<accession>A0A0G1RUL8</accession>
<comment type="caution">
    <text evidence="1">The sequence shown here is derived from an EMBL/GenBank/DDBJ whole genome shotgun (WGS) entry which is preliminary data.</text>
</comment>
<sequence length="249" mass="27684">MGTGVVSPENTTVDRKDFLNVLKLVAAIGGAAVLGKAAIHALASKDKTGETEKETHILPLEDGTTLMLENGQFIIQYNDLVPDNVPEHKRRLWRLYARSNKNRAPAVVDLLLDRPTRLNTDENTKLNRQFGEILYPRAFEITPLEGLSGVGAWEAPNTKSRHTLDNFGNDRYIKPGEKVIGIPVLTRYDNWLDDKVNLEKEVAYIGGKETDCTFGWAICRQVNLKDKPGAGLVIEGYVFDARTLVPTNV</sequence>
<protein>
    <submittedName>
        <fullName evidence="1">Uncharacterized protein</fullName>
    </submittedName>
</protein>
<gene>
    <name evidence="1" type="ORF">UX85_C0007G0083</name>
</gene>
<dbReference type="EMBL" id="LCNT01000007">
    <property type="protein sequence ID" value="KKU60796.1"/>
    <property type="molecule type" value="Genomic_DNA"/>
</dbReference>
<reference evidence="1 2" key="1">
    <citation type="journal article" date="2015" name="Nature">
        <title>rRNA introns, odd ribosomes, and small enigmatic genomes across a large radiation of phyla.</title>
        <authorList>
            <person name="Brown C.T."/>
            <person name="Hug L.A."/>
            <person name="Thomas B.C."/>
            <person name="Sharon I."/>
            <person name="Castelle C.J."/>
            <person name="Singh A."/>
            <person name="Wilkins M.J."/>
            <person name="Williams K.H."/>
            <person name="Banfield J.F."/>
        </authorList>
    </citation>
    <scope>NUCLEOTIDE SEQUENCE [LARGE SCALE GENOMIC DNA]</scope>
</reference>
<evidence type="ECO:0000313" key="1">
    <source>
        <dbReference type="EMBL" id="KKU60796.1"/>
    </source>
</evidence>
<proteinExistence type="predicted"/>